<dbReference type="SUPFAM" id="SSF50952">
    <property type="entry name" value="Soluble quinoprotein glucose dehydrogenase"/>
    <property type="match status" value="1"/>
</dbReference>
<dbReference type="NCBIfam" id="TIGR02603">
    <property type="entry name" value="CxxCH_TIGR02603"/>
    <property type="match status" value="1"/>
</dbReference>
<dbReference type="Pfam" id="PF23500">
    <property type="entry name" value="DUF7133"/>
    <property type="match status" value="1"/>
</dbReference>
<proteinExistence type="predicted"/>
<dbReference type="PANTHER" id="PTHR33546">
    <property type="entry name" value="LARGE, MULTIFUNCTIONAL SECRETED PROTEIN-RELATED"/>
    <property type="match status" value="1"/>
</dbReference>
<dbReference type="InterPro" id="IPR016024">
    <property type="entry name" value="ARM-type_fold"/>
</dbReference>
<dbReference type="InterPro" id="IPR011989">
    <property type="entry name" value="ARM-like"/>
</dbReference>
<keyword evidence="2 4" id="KW-0479">Metal-binding</keyword>
<evidence type="ECO:0000259" key="6">
    <source>
        <dbReference type="PROSITE" id="PS51007"/>
    </source>
</evidence>
<feature type="domain" description="Cytochrome c" evidence="6">
    <location>
        <begin position="909"/>
        <end position="1042"/>
    </location>
</feature>
<sequence length="1042" mass="113866">MTVSRRYLHAYIIAVVSCITPAAAQDKTHSVRRGANTPEQELAGFHLPEGFVIELVASERDSVFKPIDLTFDDAGRLWTQTARMYPLDPISDIRWEDLLKLMDDENAQRNHPNFKRVLQLYKGETKGVDKVIVLSDIYGKGPAKPTVWADGLTIPMSILPYRDGAYIAQGSELFFMDDTDKDGRADKRVPLFTGFGFTDTHTMAHALVRAPGNWIHFSHGALNKGRVKSLVSGDSLKIDFSKIARFTSDGRKMELVSVGLNNIWGFQLRGNGQWYGSEANDLGYSVVPMEPGTALPGIGNEKLRPYQPFMPALHSFRVGGTGISGTAFADDASGSFPEAFRDVAFLANPITSSVNAVKVVRNADGTVSAAHLPDLLTSEDDWFRPVNMEFGPDGCLYIADWYNKIVSHNELPTTHPDRDKTHGRIWRIRHVTQRPRNIPDFYKMPASALPEHLRAPSLWAKRAAWHQIADRPREETNALIPAITTIAADRTADDITRIHALWCLESLQHFDAALMGNLLAEASPAIRREAVRSLSSFKLNGAEIAALAKISADDSDPMVRSQVLRTLGEAVELDRAGIAILIAACKPELAGEMLGGPYERSFERFLARMALEKHSEALNRFISGPDVARVPVENLLWAAQALPKDDREEAFLRFWPEAHIEKLDEPTFTSITAMLSNKNVLSAIKPAFEAPQATQYVRFAIDNQAQVQSAELNGLLAAPVSRLLKSNDQAEVDLGLDAVGRFGMRDAVGQVLAVLDRDMPASSVKLALKAIDANPALGKNALVKVVNNGSREFDVRAYALTALAKTDPASARLAAQKWVSKLDAAEKAALASMLPSSPAGADLLIYLIKNKQLSGSSLDVPTAERLVAVRRNAETASLLSRAKSAESEKKKAFKTRLDKYMTIAGQQKGDAETGRALFQTCLNCHQAGGKGQNIAPSLDGSASRENEALLTAILDPDAAVESGYTVYRISKKDGTNFEGYLVSQDKRGTTLAFMGGATTFIPAGQIKSQGALGGRSFMLKGLIDTYSDQQVADLLAYIRTLK</sequence>
<keyword evidence="3 4" id="KW-0408">Iron</keyword>
<dbReference type="NCBIfam" id="TIGR02604">
    <property type="entry name" value="Piru_Ver_Nterm"/>
    <property type="match status" value="1"/>
</dbReference>
<organism evidence="7 8">
    <name type="scientific">Dyadobacter endophyticus</name>
    <dbReference type="NCBI Taxonomy" id="1749036"/>
    <lineage>
        <taxon>Bacteria</taxon>
        <taxon>Pseudomonadati</taxon>
        <taxon>Bacteroidota</taxon>
        <taxon>Cytophagia</taxon>
        <taxon>Cytophagales</taxon>
        <taxon>Spirosomataceae</taxon>
        <taxon>Dyadobacter</taxon>
    </lineage>
</organism>
<gene>
    <name evidence="7" type="ORF">GCM10007423_18860</name>
</gene>
<comment type="caution">
    <text evidence="7">The sequence shown here is derived from an EMBL/GenBank/DDBJ whole genome shotgun (WGS) entry which is preliminary data.</text>
</comment>
<dbReference type="InterPro" id="IPR055557">
    <property type="entry name" value="DUF7133"/>
</dbReference>
<evidence type="ECO:0000313" key="7">
    <source>
        <dbReference type="EMBL" id="GGH30609.1"/>
    </source>
</evidence>
<dbReference type="RefSeq" id="WP_188930985.1">
    <property type="nucleotide sequence ID" value="NZ_BMIA01000001.1"/>
</dbReference>
<evidence type="ECO:0000256" key="5">
    <source>
        <dbReference type="SAM" id="SignalP"/>
    </source>
</evidence>
<dbReference type="SUPFAM" id="SSF46626">
    <property type="entry name" value="Cytochrome c"/>
    <property type="match status" value="1"/>
</dbReference>
<evidence type="ECO:0000256" key="3">
    <source>
        <dbReference type="ARBA" id="ARBA00023004"/>
    </source>
</evidence>
<dbReference type="PANTHER" id="PTHR33546:SF1">
    <property type="entry name" value="LARGE, MULTIFUNCTIONAL SECRETED PROTEIN"/>
    <property type="match status" value="1"/>
</dbReference>
<dbReference type="InterPro" id="IPR036909">
    <property type="entry name" value="Cyt_c-like_dom_sf"/>
</dbReference>
<accession>A0ABQ1YMY6</accession>
<dbReference type="Gene3D" id="1.10.760.10">
    <property type="entry name" value="Cytochrome c-like domain"/>
    <property type="match status" value="1"/>
</dbReference>
<feature type="signal peptide" evidence="5">
    <location>
        <begin position="1"/>
        <end position="24"/>
    </location>
</feature>
<evidence type="ECO:0000313" key="8">
    <source>
        <dbReference type="Proteomes" id="UP000600214"/>
    </source>
</evidence>
<dbReference type="PROSITE" id="PS51007">
    <property type="entry name" value="CYTC"/>
    <property type="match status" value="1"/>
</dbReference>
<dbReference type="InterPro" id="IPR013428">
    <property type="entry name" value="Membrane-bound_put_N"/>
</dbReference>
<protein>
    <recommendedName>
        <fullName evidence="6">Cytochrome c domain-containing protein</fullName>
    </recommendedName>
</protein>
<dbReference type="InterPro" id="IPR011042">
    <property type="entry name" value="6-blade_b-propeller_TolB-like"/>
</dbReference>
<dbReference type="InterPro" id="IPR013427">
    <property type="entry name" value="Haem-bd_dom_put"/>
</dbReference>
<dbReference type="EMBL" id="BMIA01000001">
    <property type="protein sequence ID" value="GGH30609.1"/>
    <property type="molecule type" value="Genomic_DNA"/>
</dbReference>
<evidence type="ECO:0000256" key="2">
    <source>
        <dbReference type="ARBA" id="ARBA00022723"/>
    </source>
</evidence>
<dbReference type="Proteomes" id="UP000600214">
    <property type="component" value="Unassembled WGS sequence"/>
</dbReference>
<name>A0ABQ1YMY6_9BACT</name>
<dbReference type="Gene3D" id="2.120.10.30">
    <property type="entry name" value="TolB, C-terminal domain"/>
    <property type="match status" value="1"/>
</dbReference>
<evidence type="ECO:0000256" key="1">
    <source>
        <dbReference type="ARBA" id="ARBA00022617"/>
    </source>
</evidence>
<keyword evidence="5" id="KW-0732">Signal</keyword>
<dbReference type="SUPFAM" id="SSF48371">
    <property type="entry name" value="ARM repeat"/>
    <property type="match status" value="1"/>
</dbReference>
<evidence type="ECO:0000256" key="4">
    <source>
        <dbReference type="PROSITE-ProRule" id="PRU00433"/>
    </source>
</evidence>
<reference evidence="8" key="1">
    <citation type="journal article" date="2019" name="Int. J. Syst. Evol. Microbiol.">
        <title>The Global Catalogue of Microorganisms (GCM) 10K type strain sequencing project: providing services to taxonomists for standard genome sequencing and annotation.</title>
        <authorList>
            <consortium name="The Broad Institute Genomics Platform"/>
            <consortium name="The Broad Institute Genome Sequencing Center for Infectious Disease"/>
            <person name="Wu L."/>
            <person name="Ma J."/>
        </authorList>
    </citation>
    <scope>NUCLEOTIDE SEQUENCE [LARGE SCALE GENOMIC DNA]</scope>
    <source>
        <strain evidence="8">CGMCC 1.15288</strain>
    </source>
</reference>
<feature type="chain" id="PRO_5045826345" description="Cytochrome c domain-containing protein" evidence="5">
    <location>
        <begin position="25"/>
        <end position="1042"/>
    </location>
</feature>
<dbReference type="InterPro" id="IPR011041">
    <property type="entry name" value="Quinoprot_gluc/sorb_DH_b-prop"/>
</dbReference>
<dbReference type="Pfam" id="PF00034">
    <property type="entry name" value="Cytochrom_C"/>
    <property type="match status" value="1"/>
</dbReference>
<keyword evidence="8" id="KW-1185">Reference proteome</keyword>
<dbReference type="InterPro" id="IPR009056">
    <property type="entry name" value="Cyt_c-like_dom"/>
</dbReference>
<dbReference type="Gene3D" id="1.25.10.10">
    <property type="entry name" value="Leucine-rich Repeat Variant"/>
    <property type="match status" value="1"/>
</dbReference>
<dbReference type="Pfam" id="PF13646">
    <property type="entry name" value="HEAT_2"/>
    <property type="match status" value="1"/>
</dbReference>
<dbReference type="PROSITE" id="PS51257">
    <property type="entry name" value="PROKAR_LIPOPROTEIN"/>
    <property type="match status" value="1"/>
</dbReference>
<keyword evidence="1 4" id="KW-0349">Heme</keyword>